<dbReference type="PANTHER" id="PTHR33406">
    <property type="entry name" value="MEMBRANE PROTEIN MJ1562-RELATED"/>
    <property type="match status" value="1"/>
</dbReference>
<evidence type="ECO:0000256" key="2">
    <source>
        <dbReference type="ARBA" id="ARBA00010157"/>
    </source>
</evidence>
<feature type="domain" description="Membrane transport protein MMPL" evidence="8">
    <location>
        <begin position="243"/>
        <end position="508"/>
    </location>
</feature>
<reference evidence="9 10" key="1">
    <citation type="submission" date="2009-02" db="EMBL/GenBank/DDBJ databases">
        <title>Sequencing of the draft genome and assembly of Dethiobacter alkaliphilus AHT 1.</title>
        <authorList>
            <consortium name="US DOE Joint Genome Institute (JGI-PGF)"/>
            <person name="Lucas S."/>
            <person name="Copeland A."/>
            <person name="Lapidus A."/>
            <person name="Glavina del Rio T."/>
            <person name="Dalin E."/>
            <person name="Tice H."/>
            <person name="Bruce D."/>
            <person name="Goodwin L."/>
            <person name="Pitluck S."/>
            <person name="Larimer F."/>
            <person name="Land M.L."/>
            <person name="Hauser L."/>
            <person name="Muyzer G."/>
        </authorList>
    </citation>
    <scope>NUCLEOTIDE SEQUENCE [LARGE SCALE GENOMIC DNA]</scope>
    <source>
        <strain evidence="9 10">AHT 1</strain>
    </source>
</reference>
<evidence type="ECO:0000259" key="8">
    <source>
        <dbReference type="Pfam" id="PF03176"/>
    </source>
</evidence>
<gene>
    <name evidence="9" type="ORF">DealDRAFT_0097</name>
</gene>
<evidence type="ECO:0000313" key="10">
    <source>
        <dbReference type="Proteomes" id="UP000006443"/>
    </source>
</evidence>
<evidence type="ECO:0000256" key="5">
    <source>
        <dbReference type="ARBA" id="ARBA00022989"/>
    </source>
</evidence>
<feature type="transmembrane region" description="Helical" evidence="7">
    <location>
        <begin position="476"/>
        <end position="494"/>
    </location>
</feature>
<keyword evidence="4 7" id="KW-0812">Transmembrane</keyword>
<comment type="caution">
    <text evidence="9">The sequence shown here is derived from an EMBL/GenBank/DDBJ whole genome shotgun (WGS) entry which is preliminary data.</text>
</comment>
<dbReference type="Proteomes" id="UP000006443">
    <property type="component" value="Unassembled WGS sequence"/>
</dbReference>
<dbReference type="InterPro" id="IPR004869">
    <property type="entry name" value="MMPL_dom"/>
</dbReference>
<dbReference type="STRING" id="555088.DealDRAFT_0097"/>
<dbReference type="AlphaFoldDB" id="C0GC88"/>
<evidence type="ECO:0000256" key="3">
    <source>
        <dbReference type="ARBA" id="ARBA00022475"/>
    </source>
</evidence>
<comment type="subcellular location">
    <subcellularLocation>
        <location evidence="1">Cell membrane</location>
        <topology evidence="1">Multi-pass membrane protein</topology>
    </subcellularLocation>
</comment>
<accession>C0GC88</accession>
<evidence type="ECO:0000256" key="6">
    <source>
        <dbReference type="ARBA" id="ARBA00023136"/>
    </source>
</evidence>
<dbReference type="Gene3D" id="1.20.1640.10">
    <property type="entry name" value="Multidrug efflux transporter AcrB transmembrane domain"/>
    <property type="match status" value="1"/>
</dbReference>
<keyword evidence="5 7" id="KW-1133">Transmembrane helix</keyword>
<dbReference type="Pfam" id="PF03176">
    <property type="entry name" value="MMPL"/>
    <property type="match status" value="1"/>
</dbReference>
<dbReference type="InterPro" id="IPR050545">
    <property type="entry name" value="Mycobact_MmpL"/>
</dbReference>
<evidence type="ECO:0000256" key="7">
    <source>
        <dbReference type="SAM" id="Phobius"/>
    </source>
</evidence>
<dbReference type="OrthoDB" id="9809027at2"/>
<proteinExistence type="inferred from homology"/>
<evidence type="ECO:0000256" key="1">
    <source>
        <dbReference type="ARBA" id="ARBA00004651"/>
    </source>
</evidence>
<dbReference type="EMBL" id="ACJM01000001">
    <property type="protein sequence ID" value="EEG78823.1"/>
    <property type="molecule type" value="Genomic_DNA"/>
</dbReference>
<evidence type="ECO:0000313" key="9">
    <source>
        <dbReference type="EMBL" id="EEG78823.1"/>
    </source>
</evidence>
<sequence length="514" mass="56647">MQKLFARLSEKIMKKPVLTVFCALLVAVFFVAGVLQIRMATGNETFIRTDTDTYRNNLQLENTFGGENIMIHLKTEDMADLLTVENLDRFDTLERRLLQNENVYSVIGPASTVRHITAKQADNILDNVGEMRDGLAEMSERLSDIALAMTEMEENAPEIDFSQMTGQFEQSSKALEQLIAGQQQLGTGIDNLTNGYGEFGNMVTDVAINVEQIGGGLEAELQKLPLPEQEKQELLQKTAGLRQSAAALNQAGSNMLAIADESQSLQQVPLQTADGLTAMQQGLTAQSGQLSAMENEIPDISQLAELGEGLETFSEKLLHISQGLDTLLENSNIMSPALPSNQDTLEMILYDDGDLRPMFSQMVIDDYNALLVVRLTGNAADSQIEEVVTLINNTLDRDPLEGTDVTVTGKPVLDIALRTEMRSSMQRMVISALILMVIIVSVVFKVRWRLFPLVVNFGAVVASMGLMAHLGIPMTMVSMAAFPILIGLGIDYSIQFHNRYEEEYVTEEANNNEI</sequence>
<dbReference type="eggNOG" id="COG1033">
    <property type="taxonomic scope" value="Bacteria"/>
</dbReference>
<feature type="transmembrane region" description="Helical" evidence="7">
    <location>
        <begin position="428"/>
        <end position="446"/>
    </location>
</feature>
<keyword evidence="3" id="KW-1003">Cell membrane</keyword>
<keyword evidence="10" id="KW-1185">Reference proteome</keyword>
<name>C0GC88_DETAL</name>
<comment type="similarity">
    <text evidence="2">Belongs to the resistance-nodulation-cell division (RND) (TC 2.A.6) family. MmpL subfamily.</text>
</comment>
<evidence type="ECO:0000256" key="4">
    <source>
        <dbReference type="ARBA" id="ARBA00022692"/>
    </source>
</evidence>
<keyword evidence="6 7" id="KW-0472">Membrane</keyword>
<dbReference type="GO" id="GO:0005886">
    <property type="term" value="C:plasma membrane"/>
    <property type="evidence" value="ECO:0007669"/>
    <property type="project" value="UniProtKB-SubCell"/>
</dbReference>
<protein>
    <submittedName>
        <fullName evidence="9">Exporter of the RND superfamily protein-like protein</fullName>
    </submittedName>
</protein>
<dbReference type="RefSeq" id="WP_008513817.1">
    <property type="nucleotide sequence ID" value="NZ_ACJM01000001.1"/>
</dbReference>
<dbReference type="SUPFAM" id="SSF82866">
    <property type="entry name" value="Multidrug efflux transporter AcrB transmembrane domain"/>
    <property type="match status" value="1"/>
</dbReference>
<organism evidence="9 10">
    <name type="scientific">Dethiobacter alkaliphilus AHT 1</name>
    <dbReference type="NCBI Taxonomy" id="555088"/>
    <lineage>
        <taxon>Bacteria</taxon>
        <taxon>Bacillati</taxon>
        <taxon>Bacillota</taxon>
        <taxon>Dethiobacteria</taxon>
        <taxon>Dethiobacterales</taxon>
        <taxon>Dethiobacteraceae</taxon>
        <taxon>Dethiobacter</taxon>
    </lineage>
</organism>
<dbReference type="PANTHER" id="PTHR33406:SF6">
    <property type="entry name" value="MEMBRANE PROTEIN YDGH-RELATED"/>
    <property type="match status" value="1"/>
</dbReference>